<evidence type="ECO:0000313" key="1">
    <source>
        <dbReference type="EMBL" id="SJZ36405.1"/>
    </source>
</evidence>
<dbReference type="Proteomes" id="UP000189857">
    <property type="component" value="Unassembled WGS sequence"/>
</dbReference>
<sequence length="130" mass="15491">MSGNIIIDNRLLKAYDRLSDISKYTGKSKEYTEKLWEILISDHELMEEFVFYLDNHTFMDKYKVKGYGMIDLYFLNIRYVEMQQDVGKNYSDTDKDALALDTFMMMADMKKNPEIYIKKLEEGPGMDRFM</sequence>
<reference evidence="1 2" key="1">
    <citation type="submission" date="2017-02" db="EMBL/GenBank/DDBJ databases">
        <authorList>
            <person name="Peterson S.W."/>
        </authorList>
    </citation>
    <scope>NUCLEOTIDE SEQUENCE [LARGE SCALE GENOMIC DNA]</scope>
    <source>
        <strain evidence="1 2">ATCC 17233</strain>
    </source>
</reference>
<gene>
    <name evidence="1" type="ORF">SAMN02745110_00100</name>
</gene>
<keyword evidence="2" id="KW-1185">Reference proteome</keyword>
<evidence type="ECO:0000313" key="2">
    <source>
        <dbReference type="Proteomes" id="UP000189857"/>
    </source>
</evidence>
<dbReference type="RefSeq" id="WP_078785793.1">
    <property type="nucleotide sequence ID" value="NZ_FMTO01000002.1"/>
</dbReference>
<dbReference type="EMBL" id="FUXA01000003">
    <property type="protein sequence ID" value="SJZ36405.1"/>
    <property type="molecule type" value="Genomic_DNA"/>
</dbReference>
<dbReference type="OrthoDB" id="2047616at2"/>
<proteinExistence type="predicted"/>
<protein>
    <submittedName>
        <fullName evidence="1">Uncharacterized protein</fullName>
    </submittedName>
</protein>
<name>A0A1T4K275_9FIRM</name>
<organism evidence="1 2">
    <name type="scientific">Eubacterium ruminantium</name>
    <dbReference type="NCBI Taxonomy" id="42322"/>
    <lineage>
        <taxon>Bacteria</taxon>
        <taxon>Bacillati</taxon>
        <taxon>Bacillota</taxon>
        <taxon>Clostridia</taxon>
        <taxon>Eubacteriales</taxon>
        <taxon>Eubacteriaceae</taxon>
        <taxon>Eubacterium</taxon>
    </lineage>
</organism>
<accession>A0A1T4K275</accession>
<dbReference type="AlphaFoldDB" id="A0A1T4K275"/>